<dbReference type="InterPro" id="IPR045964">
    <property type="entry name" value="DUF6384"/>
</dbReference>
<reference evidence="1 2" key="1">
    <citation type="journal article" date="2020" name="Microorganisms">
        <title>Reliable Identification of Environmental Pseudomonas Isolates Using the rpoD Gene.</title>
        <authorList>
            <consortium name="The Broad Institute Genome Sequencing Platform"/>
            <person name="Girard L."/>
            <person name="Lood C."/>
            <person name="Rokni-Zadeh H."/>
            <person name="van Noort V."/>
            <person name="Lavigne R."/>
            <person name="De Mot R."/>
        </authorList>
    </citation>
    <scope>NUCLEOTIDE SEQUENCE [LARGE SCALE GENOMIC DNA]</scope>
    <source>
        <strain evidence="1 2">RW8P3</strain>
    </source>
</reference>
<dbReference type="KEGG" id="pvw:HU752_008750"/>
<dbReference type="AlphaFoldDB" id="A0A9E6TVA3"/>
<name>A0A9E6TVA3_9PSED</name>
<dbReference type="EMBL" id="CP077093">
    <property type="protein sequence ID" value="QXI31421.1"/>
    <property type="molecule type" value="Genomic_DNA"/>
</dbReference>
<keyword evidence="2" id="KW-1185">Reference proteome</keyword>
<protein>
    <submittedName>
        <fullName evidence="1">Uncharacterized protein</fullName>
    </submittedName>
</protein>
<dbReference type="Pfam" id="PF19911">
    <property type="entry name" value="DUF6384"/>
    <property type="match status" value="1"/>
</dbReference>
<evidence type="ECO:0000313" key="1">
    <source>
        <dbReference type="EMBL" id="QXI31421.1"/>
    </source>
</evidence>
<accession>A0A9E6TVA3</accession>
<sequence length="95" mass="11222">MALVDELRYSKAELQKHLDLPLQRQQIAERIREYYRARNMEVDDAVVDEGVRSFFVNRLTYQPPSIGPLSRRLAQAYINLGRRLRLVPTAHQEDR</sequence>
<gene>
    <name evidence="1" type="ORF">HU752_008750</name>
</gene>
<proteinExistence type="predicted"/>
<reference evidence="1 2" key="2">
    <citation type="journal article" date="2021" name="Microorganisms">
        <title>The Ever-Expanding Pseudomonas Genus: Description of 43 New Species and Partition of the Pseudomonas putida Group.</title>
        <authorList>
            <person name="Girard L."/>
            <person name="Lood C."/>
            <person name="Hofte M."/>
            <person name="Vandamme P."/>
            <person name="Rokni-Zadeh H."/>
            <person name="van Noort V."/>
            <person name="Lavigne R."/>
            <person name="De Mot R."/>
        </authorList>
    </citation>
    <scope>NUCLEOTIDE SEQUENCE [LARGE SCALE GENOMIC DNA]</scope>
    <source>
        <strain evidence="1 2">RW8P3</strain>
    </source>
</reference>
<evidence type="ECO:0000313" key="2">
    <source>
        <dbReference type="Proteomes" id="UP000634530"/>
    </source>
</evidence>
<dbReference type="Proteomes" id="UP000634530">
    <property type="component" value="Chromosome"/>
</dbReference>
<organism evidence="1 2">
    <name type="scientific">Pseudomonas vanderleydeniana</name>
    <dbReference type="NCBI Taxonomy" id="2745495"/>
    <lineage>
        <taxon>Bacteria</taxon>
        <taxon>Pseudomonadati</taxon>
        <taxon>Pseudomonadota</taxon>
        <taxon>Gammaproteobacteria</taxon>
        <taxon>Pseudomonadales</taxon>
        <taxon>Pseudomonadaceae</taxon>
        <taxon>Pseudomonas</taxon>
    </lineage>
</organism>